<organism evidence="3 4">
    <name type="scientific">Belliella kenyensis</name>
    <dbReference type="NCBI Taxonomy" id="1472724"/>
    <lineage>
        <taxon>Bacteria</taxon>
        <taxon>Pseudomonadati</taxon>
        <taxon>Bacteroidota</taxon>
        <taxon>Cytophagia</taxon>
        <taxon>Cytophagales</taxon>
        <taxon>Cyclobacteriaceae</taxon>
        <taxon>Belliella</taxon>
    </lineage>
</organism>
<dbReference type="RefSeq" id="WP_241296205.1">
    <property type="nucleotide sequence ID" value="NZ_JAKZGR010000012.1"/>
</dbReference>
<feature type="chain" id="PRO_5045652527" evidence="1">
    <location>
        <begin position="28"/>
        <end position="337"/>
    </location>
</feature>
<evidence type="ECO:0000256" key="1">
    <source>
        <dbReference type="SAM" id="SignalP"/>
    </source>
</evidence>
<accession>A0ABV8ES23</accession>
<evidence type="ECO:0000259" key="2">
    <source>
        <dbReference type="Pfam" id="PF09423"/>
    </source>
</evidence>
<dbReference type="InterPro" id="IPR038607">
    <property type="entry name" value="PhoD-like_sf"/>
</dbReference>
<dbReference type="Gene3D" id="3.60.21.70">
    <property type="entry name" value="PhoD-like phosphatase"/>
    <property type="match status" value="1"/>
</dbReference>
<keyword evidence="1" id="KW-0732">Signal</keyword>
<name>A0ABV8ES23_9BACT</name>
<sequence length="337" mass="38974">MYNISKKFNIGILVSLTLLLVSTMAYSQEVQRIAFGSCNKHDLPQPLWNPIIEDSPEVFVWLGDNVYGDTHDMNLLKRKYDAQKAIEGYQKLRQTAKIIGVWDDHDFGINDGGKHYAQKEASMQLMLDFLDEPKDSPRRSQEGVYGAYEYHHGENSVKIYLLDARYSRDTLYKEDGQYLPNLSGSVLGEEQWTWLEKELKNSKADVNIIASGIQFIPTEHPHEKWENYPKERERLFDLIHSSKVKNPVLLSGDRHIAEISKLKDSRFTKGLYEITSSGMTHVWKSYKEEYNPYRVSGLVASLHYGLASIDWKNKLMNFQIKGEKGQVYIEQTIQILD</sequence>
<dbReference type="PANTHER" id="PTHR33987">
    <property type="entry name" value="CALCINEURIN-LIKE METALLO-PHOSPHOESTERASE SUPERFAMILY PROTEIN"/>
    <property type="match status" value="1"/>
</dbReference>
<dbReference type="GO" id="GO:0004035">
    <property type="term" value="F:alkaline phosphatase activity"/>
    <property type="evidence" value="ECO:0007669"/>
    <property type="project" value="UniProtKB-EC"/>
</dbReference>
<dbReference type="SUPFAM" id="SSF56300">
    <property type="entry name" value="Metallo-dependent phosphatases"/>
    <property type="match status" value="1"/>
</dbReference>
<gene>
    <name evidence="3" type="ORF">ACFOUP_16620</name>
</gene>
<feature type="domain" description="PhoD-like phosphatase metallophosphatase" evidence="2">
    <location>
        <begin position="51"/>
        <end position="278"/>
    </location>
</feature>
<dbReference type="PANTHER" id="PTHR33987:SF1">
    <property type="entry name" value="CALCINEURIN-LIKE METALLO-PHOSPHOESTERASE SUPERFAMILY PROTEIN"/>
    <property type="match status" value="1"/>
</dbReference>
<comment type="caution">
    <text evidence="3">The sequence shown here is derived from an EMBL/GenBank/DDBJ whole genome shotgun (WGS) entry which is preliminary data.</text>
</comment>
<feature type="signal peptide" evidence="1">
    <location>
        <begin position="1"/>
        <end position="27"/>
    </location>
</feature>
<evidence type="ECO:0000313" key="3">
    <source>
        <dbReference type="EMBL" id="MFC3978010.1"/>
    </source>
</evidence>
<dbReference type="CDD" id="cd07389">
    <property type="entry name" value="MPP_PhoD"/>
    <property type="match status" value="1"/>
</dbReference>
<evidence type="ECO:0000313" key="4">
    <source>
        <dbReference type="Proteomes" id="UP001595766"/>
    </source>
</evidence>
<dbReference type="InterPro" id="IPR029052">
    <property type="entry name" value="Metallo-depent_PP-like"/>
</dbReference>
<keyword evidence="4" id="KW-1185">Reference proteome</keyword>
<dbReference type="InterPro" id="IPR018946">
    <property type="entry name" value="PhoD-like_MPP"/>
</dbReference>
<dbReference type="EC" id="3.1.3.1" evidence="3"/>
<protein>
    <submittedName>
        <fullName evidence="3">Alkaline phosphatase D family protein</fullName>
        <ecNumber evidence="3">3.1.3.1</ecNumber>
    </submittedName>
</protein>
<reference evidence="4" key="1">
    <citation type="journal article" date="2019" name="Int. J. Syst. Evol. Microbiol.">
        <title>The Global Catalogue of Microorganisms (GCM) 10K type strain sequencing project: providing services to taxonomists for standard genome sequencing and annotation.</title>
        <authorList>
            <consortium name="The Broad Institute Genomics Platform"/>
            <consortium name="The Broad Institute Genome Sequencing Center for Infectious Disease"/>
            <person name="Wu L."/>
            <person name="Ma J."/>
        </authorList>
    </citation>
    <scope>NUCLEOTIDE SEQUENCE [LARGE SCALE GENOMIC DNA]</scope>
    <source>
        <strain evidence="4">CECT 8551</strain>
    </source>
</reference>
<keyword evidence="3" id="KW-0378">Hydrolase</keyword>
<dbReference type="Pfam" id="PF09423">
    <property type="entry name" value="PhoD"/>
    <property type="match status" value="1"/>
</dbReference>
<dbReference type="Proteomes" id="UP001595766">
    <property type="component" value="Unassembled WGS sequence"/>
</dbReference>
<dbReference type="EMBL" id="JBHSAV010000092">
    <property type="protein sequence ID" value="MFC3978010.1"/>
    <property type="molecule type" value="Genomic_DNA"/>
</dbReference>
<proteinExistence type="predicted"/>